<dbReference type="EMBL" id="CP011058">
    <property type="protein sequence ID" value="AJY75425.1"/>
    <property type="molecule type" value="Genomic_DNA"/>
</dbReference>
<feature type="binding site" evidence="4">
    <location>
        <position position="214"/>
    </location>
    <ligand>
        <name>Zn(2+)</name>
        <dbReference type="ChEBI" id="CHEBI:29105"/>
    </ligand>
</feature>
<dbReference type="EC" id="3.5.4.28" evidence="4"/>
<name>A0A0D5NJX0_9BACL</name>
<dbReference type="CDD" id="cd01298">
    <property type="entry name" value="ATZ_TRZ_like"/>
    <property type="match status" value="1"/>
</dbReference>
<feature type="binding site" evidence="4">
    <location>
        <position position="66"/>
    </location>
    <ligand>
        <name>Zn(2+)</name>
        <dbReference type="ChEBI" id="CHEBI:29105"/>
    </ligand>
</feature>
<keyword evidence="7" id="KW-1185">Reference proteome</keyword>
<dbReference type="HOGENOM" id="CLU_012358_2_0_9"/>
<evidence type="ECO:0000256" key="2">
    <source>
        <dbReference type="ARBA" id="ARBA00022801"/>
    </source>
</evidence>
<dbReference type="STRING" id="1126833.VN24_13670"/>
<evidence type="ECO:0000256" key="4">
    <source>
        <dbReference type="HAMAP-Rule" id="MF_01281"/>
    </source>
</evidence>
<feature type="binding site" evidence="4">
    <location>
        <position position="302"/>
    </location>
    <ligand>
        <name>Zn(2+)</name>
        <dbReference type="ChEBI" id="CHEBI:29105"/>
    </ligand>
</feature>
<proteinExistence type="inferred from homology"/>
<evidence type="ECO:0000256" key="1">
    <source>
        <dbReference type="ARBA" id="ARBA00022723"/>
    </source>
</evidence>
<comment type="function">
    <text evidence="4">Catalyzes the deamination of 5-methylthioadenosine and S-adenosyl-L-homocysteine into 5-methylthioinosine and S-inosyl-L-homocysteine, respectively. Is also able to deaminate adenosine.</text>
</comment>
<dbReference type="Gene3D" id="2.30.40.10">
    <property type="entry name" value="Urease, subunit C, domain 1"/>
    <property type="match status" value="1"/>
</dbReference>
<keyword evidence="2 4" id="KW-0378">Hydrolase</keyword>
<keyword evidence="3 4" id="KW-0862">Zinc</keyword>
<dbReference type="RefSeq" id="WP_045670854.1">
    <property type="nucleotide sequence ID" value="NZ_CP011058.1"/>
</dbReference>
<dbReference type="InterPro" id="IPR032466">
    <property type="entry name" value="Metal_Hydrolase"/>
</dbReference>
<dbReference type="Pfam" id="PF01979">
    <property type="entry name" value="Amidohydro_1"/>
    <property type="match status" value="1"/>
</dbReference>
<dbReference type="InterPro" id="IPR011059">
    <property type="entry name" value="Metal-dep_hydrolase_composite"/>
</dbReference>
<reference evidence="6 7" key="1">
    <citation type="journal article" date="2015" name="J. Biotechnol.">
        <title>Complete genome sequence of Paenibacillus beijingensis 7188(T) (=DSM 24997(T)), a novel rhizobacterium from jujube garden soil.</title>
        <authorList>
            <person name="Kwak Y."/>
            <person name="Shin J.H."/>
        </authorList>
    </citation>
    <scope>NUCLEOTIDE SEQUENCE [LARGE SCALE GENOMIC DNA]</scope>
    <source>
        <strain evidence="6 7">DSM 24997</strain>
    </source>
</reference>
<comment type="caution">
    <text evidence="4">Lacks conserved residue(s) required for the propagation of feature annotation.</text>
</comment>
<evidence type="ECO:0000256" key="3">
    <source>
        <dbReference type="ARBA" id="ARBA00022833"/>
    </source>
</evidence>
<evidence type="ECO:0000313" key="6">
    <source>
        <dbReference type="EMBL" id="AJY75425.1"/>
    </source>
</evidence>
<dbReference type="OrthoDB" id="9807210at2"/>
<feature type="binding site" evidence="4">
    <location>
        <position position="95"/>
    </location>
    <ligand>
        <name>substrate</name>
    </ligand>
</feature>
<dbReference type="InterPro" id="IPR006680">
    <property type="entry name" value="Amidohydro-rel"/>
</dbReference>
<dbReference type="GO" id="GO:0050270">
    <property type="term" value="F:S-adenosylhomocysteine deaminase activity"/>
    <property type="evidence" value="ECO:0007669"/>
    <property type="project" value="UniProtKB-UniRule"/>
</dbReference>
<dbReference type="HAMAP" id="MF_01281">
    <property type="entry name" value="MTA_SAH_deamin"/>
    <property type="match status" value="1"/>
</dbReference>
<comment type="cofactor">
    <cofactor evidence="4">
        <name>Zn(2+)</name>
        <dbReference type="ChEBI" id="CHEBI:29105"/>
    </cofactor>
    <text evidence="4">Binds 1 zinc ion per subunit.</text>
</comment>
<comment type="catalytic activity">
    <reaction evidence="4">
        <text>S-adenosyl-L-homocysteine + H2O + H(+) = S-inosyl-L-homocysteine + NH4(+)</text>
        <dbReference type="Rhea" id="RHEA:20716"/>
        <dbReference type="ChEBI" id="CHEBI:15377"/>
        <dbReference type="ChEBI" id="CHEBI:15378"/>
        <dbReference type="ChEBI" id="CHEBI:28938"/>
        <dbReference type="ChEBI" id="CHEBI:57856"/>
        <dbReference type="ChEBI" id="CHEBI:57985"/>
        <dbReference type="EC" id="3.5.4.28"/>
    </reaction>
</comment>
<evidence type="ECO:0000313" key="7">
    <source>
        <dbReference type="Proteomes" id="UP000032633"/>
    </source>
</evidence>
<dbReference type="SUPFAM" id="SSF51556">
    <property type="entry name" value="Metallo-dependent hydrolases"/>
    <property type="match status" value="1"/>
</dbReference>
<feature type="binding site" evidence="4">
    <location>
        <position position="217"/>
    </location>
    <ligand>
        <name>substrate</name>
    </ligand>
</feature>
<dbReference type="GO" id="GO:0046872">
    <property type="term" value="F:metal ion binding"/>
    <property type="evidence" value="ECO:0007669"/>
    <property type="project" value="UniProtKB-KW"/>
</dbReference>
<feature type="binding site" evidence="4">
    <location>
        <position position="187"/>
    </location>
    <ligand>
        <name>substrate</name>
    </ligand>
</feature>
<dbReference type="EC" id="3.5.4.31" evidence="4"/>
<reference evidence="7" key="2">
    <citation type="submission" date="2015-03" db="EMBL/GenBank/DDBJ databases">
        <title>Genome sequence of Paenibacillus beijingensis strain DSM 24997T.</title>
        <authorList>
            <person name="Kwak Y."/>
            <person name="Shin J.-H."/>
        </authorList>
    </citation>
    <scope>NUCLEOTIDE SEQUENCE [LARGE SCALE GENOMIC DNA]</scope>
    <source>
        <strain evidence="7">DSM 24997</strain>
    </source>
</reference>
<dbReference type="PATRIC" id="fig|1126833.4.peg.2981"/>
<feature type="domain" description="Amidohydrolase-related" evidence="5">
    <location>
        <begin position="57"/>
        <end position="405"/>
    </location>
</feature>
<dbReference type="InterPro" id="IPR050287">
    <property type="entry name" value="MTA/SAH_deaminase"/>
</dbReference>
<sequence length="441" mass="48481">MELHSIIVNATVITVDESNRIIMDGAVAFKNGVITYVGATPEELELYDEVIDGRHRYVLPGLINTHGHVGMSLLRGYADDLPLQTWLKEKIWPWEARFTDEHVRWGTGLSLIEMIRTGTTTFVDMYDHNEAIAGIVAPSGMRAALCCGMIGSGDPGVQDRKLADAVSFAKDWHRQANGRISVMLAPHAPYTCTPHFISQIIDKAAQLQLPVHTHMSETNWEVELNVQQYGCRPVAHLHKLGMFERSALVAHAVHLTEEEIDLLAECNVRVSHNVVSNLKLASGVAPVPQMLARGISVSLGTDSSVSNNNLNLFEELKLAAIVHKGTTYDPLAVPAETALRMATRNGADGVFQSDSIGSIEIGKQADLIMIDAGKANFQPAHNPVSHVVYAANGLDVTDTIVAGKFLMRKGELMTLDEERMIYEANRMVRQLMNEDRPAHSK</sequence>
<feature type="binding site" evidence="4">
    <location>
        <position position="302"/>
    </location>
    <ligand>
        <name>substrate</name>
    </ligand>
</feature>
<dbReference type="FunFam" id="3.20.20.140:FF:000014">
    <property type="entry name" value="5-methylthioadenosine/S-adenosylhomocysteine deaminase"/>
    <property type="match status" value="1"/>
</dbReference>
<keyword evidence="1 4" id="KW-0479">Metal-binding</keyword>
<gene>
    <name evidence="4" type="primary">mtaD</name>
    <name evidence="6" type="ORF">VN24_13670</name>
</gene>
<dbReference type="PANTHER" id="PTHR43794:SF11">
    <property type="entry name" value="AMIDOHYDROLASE-RELATED DOMAIN-CONTAINING PROTEIN"/>
    <property type="match status" value="1"/>
</dbReference>
<dbReference type="Gene3D" id="3.20.20.140">
    <property type="entry name" value="Metal-dependent hydrolases"/>
    <property type="match status" value="1"/>
</dbReference>
<dbReference type="Proteomes" id="UP000032633">
    <property type="component" value="Chromosome"/>
</dbReference>
<comment type="similarity">
    <text evidence="4">Belongs to the metallo-dependent hydrolases superfamily. MTA/SAH deaminase family.</text>
</comment>
<dbReference type="AlphaFoldDB" id="A0A0D5NJX0"/>
<dbReference type="KEGG" id="pbj:VN24_13670"/>
<dbReference type="GO" id="GO:0090614">
    <property type="term" value="F:5'-methylthioadenosine deaminase activity"/>
    <property type="evidence" value="ECO:0007669"/>
    <property type="project" value="UniProtKB-UniRule"/>
</dbReference>
<comment type="catalytic activity">
    <reaction evidence="4">
        <text>S-methyl-5'-thioadenosine + H2O + H(+) = S-methyl-5'-thioinosine + NH4(+)</text>
        <dbReference type="Rhea" id="RHEA:25025"/>
        <dbReference type="ChEBI" id="CHEBI:15377"/>
        <dbReference type="ChEBI" id="CHEBI:15378"/>
        <dbReference type="ChEBI" id="CHEBI:17509"/>
        <dbReference type="ChEBI" id="CHEBI:28938"/>
        <dbReference type="ChEBI" id="CHEBI:48595"/>
        <dbReference type="EC" id="3.5.4.31"/>
    </reaction>
</comment>
<dbReference type="PANTHER" id="PTHR43794">
    <property type="entry name" value="AMINOHYDROLASE SSNA-RELATED"/>
    <property type="match status" value="1"/>
</dbReference>
<feature type="binding site" evidence="4">
    <location>
        <position position="68"/>
    </location>
    <ligand>
        <name>Zn(2+)</name>
        <dbReference type="ChEBI" id="CHEBI:29105"/>
    </ligand>
</feature>
<accession>A0A0D5NJX0</accession>
<evidence type="ECO:0000259" key="5">
    <source>
        <dbReference type="Pfam" id="PF01979"/>
    </source>
</evidence>
<organism evidence="6 7">
    <name type="scientific">Paenibacillus beijingensis</name>
    <dbReference type="NCBI Taxonomy" id="1126833"/>
    <lineage>
        <taxon>Bacteria</taxon>
        <taxon>Bacillati</taxon>
        <taxon>Bacillota</taxon>
        <taxon>Bacilli</taxon>
        <taxon>Bacillales</taxon>
        <taxon>Paenibacillaceae</taxon>
        <taxon>Paenibacillus</taxon>
    </lineage>
</organism>
<dbReference type="InterPro" id="IPR023512">
    <property type="entry name" value="Deaminase_MtaD/DadD"/>
</dbReference>
<protein>
    <recommendedName>
        <fullName evidence="4">5-methylthioadenosine/S-adenosylhomocysteine deaminase</fullName>
        <shortName evidence="4">MTA/SAH deaminase</shortName>
        <ecNumber evidence="4">3.5.4.28</ecNumber>
        <ecNumber evidence="4">3.5.4.31</ecNumber>
    </recommendedName>
</protein>
<dbReference type="SUPFAM" id="SSF51338">
    <property type="entry name" value="Composite domain of metallo-dependent hydrolases"/>
    <property type="match status" value="1"/>
</dbReference>